<sequence length="70" mass="8081">MISEVERTKEPTKVANKFKIKEQSLLNWTKQYYQTGNVKSSLTHNTAPSELLLKAVEELEEEDKLPEVCD</sequence>
<accession>A0AAU9IU73</accession>
<evidence type="ECO:0000313" key="1">
    <source>
        <dbReference type="EMBL" id="CAG9317222.1"/>
    </source>
</evidence>
<name>A0AAU9IU73_9CILI</name>
<dbReference type="Proteomes" id="UP001162131">
    <property type="component" value="Unassembled WGS sequence"/>
</dbReference>
<reference evidence="1" key="1">
    <citation type="submission" date="2021-09" db="EMBL/GenBank/DDBJ databases">
        <authorList>
            <consortium name="AG Swart"/>
            <person name="Singh M."/>
            <person name="Singh A."/>
            <person name="Seah K."/>
            <person name="Emmerich C."/>
        </authorList>
    </citation>
    <scope>NUCLEOTIDE SEQUENCE</scope>
    <source>
        <strain evidence="1">ATCC30299</strain>
    </source>
</reference>
<evidence type="ECO:0008006" key="3">
    <source>
        <dbReference type="Google" id="ProtNLM"/>
    </source>
</evidence>
<evidence type="ECO:0000313" key="2">
    <source>
        <dbReference type="Proteomes" id="UP001162131"/>
    </source>
</evidence>
<keyword evidence="2" id="KW-1185">Reference proteome</keyword>
<dbReference type="EMBL" id="CAJZBQ010000018">
    <property type="protein sequence ID" value="CAG9317222.1"/>
    <property type="molecule type" value="Genomic_DNA"/>
</dbReference>
<gene>
    <name evidence="1" type="ORF">BSTOLATCC_MIC18476</name>
</gene>
<comment type="caution">
    <text evidence="1">The sequence shown here is derived from an EMBL/GenBank/DDBJ whole genome shotgun (WGS) entry which is preliminary data.</text>
</comment>
<proteinExistence type="predicted"/>
<protein>
    <recommendedName>
        <fullName evidence="3">Transposase</fullName>
    </recommendedName>
</protein>
<organism evidence="1 2">
    <name type="scientific">Blepharisma stoltei</name>
    <dbReference type="NCBI Taxonomy" id="1481888"/>
    <lineage>
        <taxon>Eukaryota</taxon>
        <taxon>Sar</taxon>
        <taxon>Alveolata</taxon>
        <taxon>Ciliophora</taxon>
        <taxon>Postciliodesmatophora</taxon>
        <taxon>Heterotrichea</taxon>
        <taxon>Heterotrichida</taxon>
        <taxon>Blepharismidae</taxon>
        <taxon>Blepharisma</taxon>
    </lineage>
</organism>
<dbReference type="AlphaFoldDB" id="A0AAU9IU73"/>